<dbReference type="InterPro" id="IPR008271">
    <property type="entry name" value="Ser/Thr_kinase_AS"/>
</dbReference>
<dbReference type="SMART" id="SM00220">
    <property type="entry name" value="S_TKc"/>
    <property type="match status" value="1"/>
</dbReference>
<keyword evidence="13 18" id="KW-0472">Membrane</keyword>
<keyword evidence="9 16" id="KW-0547">Nucleotide-binding</keyword>
<dbReference type="Proteomes" id="UP000324897">
    <property type="component" value="Chromosome 6"/>
</dbReference>
<evidence type="ECO:0000256" key="1">
    <source>
        <dbReference type="ARBA" id="ARBA00004251"/>
    </source>
</evidence>
<feature type="domain" description="Protein kinase" evidence="20">
    <location>
        <begin position="366"/>
        <end position="643"/>
    </location>
</feature>
<dbReference type="InterPro" id="IPR002902">
    <property type="entry name" value="GNK2"/>
</dbReference>
<comment type="similarity">
    <text evidence="2">In the N-terminal section; belongs to the leguminous lectin family.</text>
</comment>
<evidence type="ECO:0000256" key="4">
    <source>
        <dbReference type="ARBA" id="ARBA00022475"/>
    </source>
</evidence>
<keyword evidence="8" id="KW-0677">Repeat</keyword>
<evidence type="ECO:0000256" key="3">
    <source>
        <dbReference type="ARBA" id="ARBA00010217"/>
    </source>
</evidence>
<proteinExistence type="inferred from homology"/>
<dbReference type="Pfam" id="PF00069">
    <property type="entry name" value="Pkinase"/>
    <property type="match status" value="1"/>
</dbReference>
<evidence type="ECO:0000256" key="19">
    <source>
        <dbReference type="SAM" id="SignalP"/>
    </source>
</evidence>
<accession>A0A5J9WQE4</accession>
<dbReference type="PROSITE" id="PS00107">
    <property type="entry name" value="PROTEIN_KINASE_ATP"/>
    <property type="match status" value="1"/>
</dbReference>
<dbReference type="GO" id="GO:0002229">
    <property type="term" value="P:defense response to oomycetes"/>
    <property type="evidence" value="ECO:0007669"/>
    <property type="project" value="UniProtKB-ARBA"/>
</dbReference>
<feature type="region of interest" description="Disordered" evidence="17">
    <location>
        <begin position="664"/>
        <end position="689"/>
    </location>
</feature>
<feature type="signal peptide" evidence="19">
    <location>
        <begin position="1"/>
        <end position="18"/>
    </location>
</feature>
<dbReference type="PANTHER" id="PTHR27007">
    <property type="match status" value="1"/>
</dbReference>
<dbReference type="Gene3D" id="3.30.200.20">
    <property type="entry name" value="Phosphorylase Kinase, domain 1"/>
    <property type="match status" value="1"/>
</dbReference>
<dbReference type="Gene3D" id="3.30.430.20">
    <property type="entry name" value="Gnk2 domain, C-X8-C-X2-C motif"/>
    <property type="match status" value="2"/>
</dbReference>
<dbReference type="InterPro" id="IPR050528">
    <property type="entry name" value="L-type_Lectin-RKs"/>
</dbReference>
<keyword evidence="6 18" id="KW-0812">Transmembrane</keyword>
<keyword evidence="5" id="KW-0808">Transferase</keyword>
<dbReference type="PROSITE" id="PS00108">
    <property type="entry name" value="PROTEIN_KINASE_ST"/>
    <property type="match status" value="1"/>
</dbReference>
<dbReference type="Pfam" id="PF01657">
    <property type="entry name" value="Stress-antifung"/>
    <property type="match status" value="2"/>
</dbReference>
<evidence type="ECO:0000256" key="17">
    <source>
        <dbReference type="SAM" id="MobiDB-lite"/>
    </source>
</evidence>
<dbReference type="InterPro" id="IPR011009">
    <property type="entry name" value="Kinase-like_dom_sf"/>
</dbReference>
<dbReference type="PROSITE" id="PS50011">
    <property type="entry name" value="PROTEIN_KINASE_DOM"/>
    <property type="match status" value="1"/>
</dbReference>
<dbReference type="Gramene" id="TVU50176">
    <property type="protein sequence ID" value="TVU50176"/>
    <property type="gene ID" value="EJB05_01537"/>
</dbReference>
<dbReference type="InterPro" id="IPR038408">
    <property type="entry name" value="GNK2_sf"/>
</dbReference>
<dbReference type="EMBL" id="RWGY01000002">
    <property type="protein sequence ID" value="TVU50176.1"/>
    <property type="molecule type" value="Genomic_DNA"/>
</dbReference>
<reference evidence="22 23" key="1">
    <citation type="journal article" date="2019" name="Sci. Rep.">
        <title>A high-quality genome of Eragrostis curvula grass provides insights into Poaceae evolution and supports new strategies to enhance forage quality.</title>
        <authorList>
            <person name="Carballo J."/>
            <person name="Santos B.A.C.M."/>
            <person name="Zappacosta D."/>
            <person name="Garbus I."/>
            <person name="Selva J.P."/>
            <person name="Gallo C.A."/>
            <person name="Diaz A."/>
            <person name="Albertini E."/>
            <person name="Caccamo M."/>
            <person name="Echenique V."/>
        </authorList>
    </citation>
    <scope>NUCLEOTIDE SEQUENCE [LARGE SCALE GENOMIC DNA]</scope>
    <source>
        <strain evidence="23">cv. Victoria</strain>
        <tissue evidence="22">Leaf</tissue>
    </source>
</reference>
<evidence type="ECO:0000256" key="8">
    <source>
        <dbReference type="ARBA" id="ARBA00022737"/>
    </source>
</evidence>
<evidence type="ECO:0000259" key="21">
    <source>
        <dbReference type="PROSITE" id="PS51473"/>
    </source>
</evidence>
<comment type="subcellular location">
    <subcellularLocation>
        <location evidence="1">Cell membrane</location>
        <topology evidence="1">Single-pass type I membrane protein</topology>
    </subcellularLocation>
</comment>
<evidence type="ECO:0000256" key="13">
    <source>
        <dbReference type="ARBA" id="ARBA00023136"/>
    </source>
</evidence>
<feature type="binding site" evidence="16">
    <location>
        <position position="395"/>
    </location>
    <ligand>
        <name>ATP</name>
        <dbReference type="ChEBI" id="CHEBI:30616"/>
    </ligand>
</feature>
<dbReference type="GO" id="GO:0005524">
    <property type="term" value="F:ATP binding"/>
    <property type="evidence" value="ECO:0007669"/>
    <property type="project" value="UniProtKB-UniRule"/>
</dbReference>
<feature type="chain" id="PRO_5023900916" description="Protein kinase domain-containing protein" evidence="19">
    <location>
        <begin position="19"/>
        <end position="689"/>
    </location>
</feature>
<keyword evidence="23" id="KW-1185">Reference proteome</keyword>
<keyword evidence="12 18" id="KW-1133">Transmembrane helix</keyword>
<feature type="domain" description="Gnk2-homologous" evidence="21">
    <location>
        <begin position="148"/>
        <end position="254"/>
    </location>
</feature>
<dbReference type="GO" id="GO:0004672">
    <property type="term" value="F:protein kinase activity"/>
    <property type="evidence" value="ECO:0007669"/>
    <property type="project" value="InterPro"/>
</dbReference>
<evidence type="ECO:0000259" key="20">
    <source>
        <dbReference type="PROSITE" id="PS50011"/>
    </source>
</evidence>
<comment type="similarity">
    <text evidence="3">In the C-terminal section; belongs to the protein kinase superfamily. Ser/Thr protein kinase family.</text>
</comment>
<evidence type="ECO:0000313" key="22">
    <source>
        <dbReference type="EMBL" id="TVU50176.1"/>
    </source>
</evidence>
<feature type="domain" description="Gnk2-homologous" evidence="21">
    <location>
        <begin position="39"/>
        <end position="142"/>
    </location>
</feature>
<evidence type="ECO:0000256" key="16">
    <source>
        <dbReference type="PROSITE-ProRule" id="PRU10141"/>
    </source>
</evidence>
<dbReference type="FunFam" id="3.30.200.20:FF:000168">
    <property type="entry name" value="L-type lectin-domain containing receptor kinase IX.1"/>
    <property type="match status" value="1"/>
</dbReference>
<evidence type="ECO:0000256" key="15">
    <source>
        <dbReference type="ARBA" id="ARBA00023180"/>
    </source>
</evidence>
<dbReference type="SUPFAM" id="SSF56112">
    <property type="entry name" value="Protein kinase-like (PK-like)"/>
    <property type="match status" value="1"/>
</dbReference>
<dbReference type="InterPro" id="IPR017441">
    <property type="entry name" value="Protein_kinase_ATP_BS"/>
</dbReference>
<dbReference type="AlphaFoldDB" id="A0A5J9WQE4"/>
<gene>
    <name evidence="22" type="ORF">EJB05_01537</name>
</gene>
<evidence type="ECO:0008006" key="24">
    <source>
        <dbReference type="Google" id="ProtNLM"/>
    </source>
</evidence>
<keyword evidence="11 16" id="KW-0067">ATP-binding</keyword>
<feature type="transmembrane region" description="Helical" evidence="18">
    <location>
        <begin position="296"/>
        <end position="322"/>
    </location>
</feature>
<evidence type="ECO:0000313" key="23">
    <source>
        <dbReference type="Proteomes" id="UP000324897"/>
    </source>
</evidence>
<dbReference type="FunFam" id="1.10.510.10:FF:000240">
    <property type="entry name" value="Lectin-domain containing receptor kinase A4.3"/>
    <property type="match status" value="1"/>
</dbReference>
<dbReference type="PROSITE" id="PS51473">
    <property type="entry name" value="GNK2"/>
    <property type="match status" value="2"/>
</dbReference>
<dbReference type="OrthoDB" id="4062651at2759"/>
<protein>
    <recommendedName>
        <fullName evidence="24">Protein kinase domain-containing protein</fullName>
    </recommendedName>
</protein>
<evidence type="ECO:0000256" key="7">
    <source>
        <dbReference type="ARBA" id="ARBA00022729"/>
    </source>
</evidence>
<dbReference type="GO" id="GO:0005886">
    <property type="term" value="C:plasma membrane"/>
    <property type="evidence" value="ECO:0007669"/>
    <property type="project" value="UniProtKB-SubCell"/>
</dbReference>
<evidence type="ECO:0000256" key="9">
    <source>
        <dbReference type="ARBA" id="ARBA00022741"/>
    </source>
</evidence>
<organism evidence="22 23">
    <name type="scientific">Eragrostis curvula</name>
    <name type="common">weeping love grass</name>
    <dbReference type="NCBI Taxonomy" id="38414"/>
    <lineage>
        <taxon>Eukaryota</taxon>
        <taxon>Viridiplantae</taxon>
        <taxon>Streptophyta</taxon>
        <taxon>Embryophyta</taxon>
        <taxon>Tracheophyta</taxon>
        <taxon>Spermatophyta</taxon>
        <taxon>Magnoliopsida</taxon>
        <taxon>Liliopsida</taxon>
        <taxon>Poales</taxon>
        <taxon>Poaceae</taxon>
        <taxon>PACMAD clade</taxon>
        <taxon>Chloridoideae</taxon>
        <taxon>Eragrostideae</taxon>
        <taxon>Eragrostidinae</taxon>
        <taxon>Eragrostis</taxon>
    </lineage>
</organism>
<comment type="caution">
    <text evidence="22">The sequence shown here is derived from an EMBL/GenBank/DDBJ whole genome shotgun (WGS) entry which is preliminary data.</text>
</comment>
<sequence>MALRFFLLLTIVLQLDRASVVVGSGRHISTAQPFVAFFKPLSSYCSTTDNFTASNQYRANLIELMNELPPRAIANGGFDNTTVGDPPNKVFGLTMCYADSNSTSCQECLRAAGYAVQQECPFSREVKATFGACLFRYSNESFFSVADLTVTYDAATPTSGLFMDGMNSTRLKLLTQLAEQAAGSRLRLANGSEPCTDSQGGSQVMYGLAQCTRDLSASECARCLTTFLGNLPPPIAYGNVKGYSCYMAYSVGEALSITIPIEMPAPLPSTPLLPHSTQLLPPSSSLLPHSPGAPSAALVAGVTVGAVIFLIFTGTILVRFLLLHFRRKARERELTIKDEPLEKEFETGAGPRRFRYRELAVATKFFSDDEKLGEGGFGSVYRGYLKDMDLHVAIKRVSKSSQQGRKEYISEVKIISRLRHRNLVQLIGWCHGGGELLLVYELMPNGSLNTHIHSKSNVMSWELRHDIVLGIGSALLYLHQDWEQCVLHRDIKPSNVMLDACFHAKLGDFGLARLVDHERESHTTALAGTMGYIDPECMLAGRASAASDVYSFGVLVLEIVCGRRPIVVVQESEEYATVHLVQWVWEFYGRGSILDAADAWLKGEFDSGEMERVMVTGLWCAHPDHAVRPSIRQAVNVLRHEAPLPNLPAKMPVAMFMPPVVRGTPSESSAGTGASSSSGCGGTTCTMPR</sequence>
<keyword evidence="4" id="KW-1003">Cell membrane</keyword>
<evidence type="ECO:0000256" key="6">
    <source>
        <dbReference type="ARBA" id="ARBA00022692"/>
    </source>
</evidence>
<evidence type="ECO:0000256" key="2">
    <source>
        <dbReference type="ARBA" id="ARBA00008536"/>
    </source>
</evidence>
<keyword evidence="7 19" id="KW-0732">Signal</keyword>
<evidence type="ECO:0000256" key="11">
    <source>
        <dbReference type="ARBA" id="ARBA00022840"/>
    </source>
</evidence>
<dbReference type="InterPro" id="IPR000719">
    <property type="entry name" value="Prot_kinase_dom"/>
</dbReference>
<dbReference type="Gene3D" id="1.10.510.10">
    <property type="entry name" value="Transferase(Phosphotransferase) domain 1"/>
    <property type="match status" value="1"/>
</dbReference>
<name>A0A5J9WQE4_9POAL</name>
<keyword evidence="15" id="KW-0325">Glycoprotein</keyword>
<feature type="non-terminal residue" evidence="22">
    <location>
        <position position="1"/>
    </location>
</feature>
<evidence type="ECO:0000256" key="12">
    <source>
        <dbReference type="ARBA" id="ARBA00022989"/>
    </source>
</evidence>
<evidence type="ECO:0000256" key="5">
    <source>
        <dbReference type="ARBA" id="ARBA00022679"/>
    </source>
</evidence>
<evidence type="ECO:0000256" key="14">
    <source>
        <dbReference type="ARBA" id="ARBA00023170"/>
    </source>
</evidence>
<evidence type="ECO:0000256" key="18">
    <source>
        <dbReference type="SAM" id="Phobius"/>
    </source>
</evidence>
<keyword evidence="10" id="KW-0418">Kinase</keyword>
<dbReference type="CDD" id="cd23509">
    <property type="entry name" value="Gnk2-like"/>
    <property type="match status" value="2"/>
</dbReference>
<keyword evidence="14" id="KW-0675">Receptor</keyword>
<evidence type="ECO:0000256" key="10">
    <source>
        <dbReference type="ARBA" id="ARBA00022777"/>
    </source>
</evidence>